<organism evidence="13 14">
    <name type="scientific">Branchiostoma floridae</name>
    <name type="common">Florida lancelet</name>
    <name type="synonym">Amphioxus</name>
    <dbReference type="NCBI Taxonomy" id="7739"/>
    <lineage>
        <taxon>Eukaryota</taxon>
        <taxon>Metazoa</taxon>
        <taxon>Chordata</taxon>
        <taxon>Cephalochordata</taxon>
        <taxon>Leptocardii</taxon>
        <taxon>Amphioxiformes</taxon>
        <taxon>Branchiostomatidae</taxon>
        <taxon>Branchiostoma</taxon>
    </lineage>
</organism>
<keyword evidence="3" id="KW-0328">Glycosyltransferase</keyword>
<keyword evidence="6" id="KW-0735">Signal-anchor</keyword>
<keyword evidence="10" id="KW-1015">Disulfide bond</keyword>
<evidence type="ECO:0000256" key="8">
    <source>
        <dbReference type="ARBA" id="ARBA00023034"/>
    </source>
</evidence>
<feature type="disulfide bond" evidence="12">
    <location>
        <begin position="105"/>
        <end position="251"/>
    </location>
</feature>
<keyword evidence="11" id="KW-0325">Glycoprotein</keyword>
<gene>
    <name evidence="14" type="primary">LOC118423012</name>
</gene>
<evidence type="ECO:0000256" key="9">
    <source>
        <dbReference type="ARBA" id="ARBA00023136"/>
    </source>
</evidence>
<evidence type="ECO:0000256" key="10">
    <source>
        <dbReference type="ARBA" id="ARBA00023157"/>
    </source>
</evidence>
<sequence length="317" mass="36550">MAYAVRQFLLRAEFFLCVSFLTLVILASLSLQGQYGQPTATADNQNQRESPVWYNVTAADSIRNLTTSCLKKCEYLVRYSFNNLTNFPTEEECARRTPIGHYYTCAIVGNGGILRDSGCGREIDHNEFVIRINDSPFKTFEQDVGQKVNLTVVNSVSLRRIQTTDNGTRKLNYSQWLLSRNNSILSYLLPRHEMLKIWNAEIKKLDLNITTTYSMHRTTHQVTRLWNDTLKASKGLPTAGLCTFSLATTFCDVITLYGFYPFKHDVHNRTLRYNYYSKKSVKHNINKSKVHNFFRENNLFKSLYNLGAIMMVTDFCT</sequence>
<dbReference type="GO" id="GO:0003828">
    <property type="term" value="F:alpha-N-acetylneuraminate alpha-2,8-sialyltransferase activity"/>
    <property type="evidence" value="ECO:0000318"/>
    <property type="project" value="GO_Central"/>
</dbReference>
<dbReference type="OrthoDB" id="10264956at2759"/>
<keyword evidence="13" id="KW-1185">Reference proteome</keyword>
<accession>A0A9J7LPZ3</accession>
<reference evidence="13" key="1">
    <citation type="journal article" date="2020" name="Nat. Ecol. Evol.">
        <title>Deeply conserved synteny resolves early events in vertebrate evolution.</title>
        <authorList>
            <person name="Simakov O."/>
            <person name="Marletaz F."/>
            <person name="Yue J.X."/>
            <person name="O'Connell B."/>
            <person name="Jenkins J."/>
            <person name="Brandt A."/>
            <person name="Calef R."/>
            <person name="Tung C.H."/>
            <person name="Huang T.K."/>
            <person name="Schmutz J."/>
            <person name="Satoh N."/>
            <person name="Yu J.K."/>
            <person name="Putnam N.H."/>
            <person name="Green R.E."/>
            <person name="Rokhsar D.S."/>
        </authorList>
    </citation>
    <scope>NUCLEOTIDE SEQUENCE [LARGE SCALE GENOMIC DNA]</scope>
    <source>
        <strain evidence="13">S238N-H82</strain>
    </source>
</reference>
<keyword evidence="8" id="KW-0333">Golgi apparatus</keyword>
<dbReference type="CDD" id="cd23963">
    <property type="entry name" value="GT29_ST8SIA"/>
    <property type="match status" value="1"/>
</dbReference>
<dbReference type="OMA" id="FVIRIND"/>
<dbReference type="AlphaFoldDB" id="A0A9J7LPZ3"/>
<reference evidence="14" key="2">
    <citation type="submission" date="2025-08" db="UniProtKB">
        <authorList>
            <consortium name="RefSeq"/>
        </authorList>
    </citation>
    <scope>IDENTIFICATION</scope>
    <source>
        <strain evidence="14">S238N-H82</strain>
        <tissue evidence="14">Testes</tissue>
    </source>
</reference>
<dbReference type="PANTHER" id="PTHR11987:SF53">
    <property type="entry name" value="ALPHA-2,8-SIALYLTRANSFERASE 8F-LIKE"/>
    <property type="match status" value="1"/>
</dbReference>
<comment type="subcellular location">
    <subcellularLocation>
        <location evidence="1">Golgi apparatus membrane</location>
        <topology evidence="1">Single-pass type II membrane protein</topology>
    </subcellularLocation>
</comment>
<evidence type="ECO:0000256" key="7">
    <source>
        <dbReference type="ARBA" id="ARBA00022989"/>
    </source>
</evidence>
<evidence type="ECO:0000256" key="5">
    <source>
        <dbReference type="ARBA" id="ARBA00022692"/>
    </source>
</evidence>
<dbReference type="GO" id="GO:0006491">
    <property type="term" value="P:N-glycan processing"/>
    <property type="evidence" value="ECO:0000318"/>
    <property type="project" value="GO_Central"/>
</dbReference>
<dbReference type="InterPro" id="IPR012163">
    <property type="entry name" value="Sialyl_trans"/>
</dbReference>
<keyword evidence="7" id="KW-1133">Transmembrane helix</keyword>
<dbReference type="GeneID" id="118423012"/>
<dbReference type="GO" id="GO:0009311">
    <property type="term" value="P:oligosaccharide metabolic process"/>
    <property type="evidence" value="ECO:0000318"/>
    <property type="project" value="GO_Central"/>
</dbReference>
<dbReference type="Gene3D" id="3.90.1480.20">
    <property type="entry name" value="Glycosyl transferase family 29"/>
    <property type="match status" value="1"/>
</dbReference>
<evidence type="ECO:0000313" key="13">
    <source>
        <dbReference type="Proteomes" id="UP000001554"/>
    </source>
</evidence>
<dbReference type="Proteomes" id="UP000001554">
    <property type="component" value="Chromosome 1"/>
</dbReference>
<evidence type="ECO:0000256" key="11">
    <source>
        <dbReference type="ARBA" id="ARBA00023180"/>
    </source>
</evidence>
<evidence type="ECO:0000256" key="6">
    <source>
        <dbReference type="ARBA" id="ARBA00022968"/>
    </source>
</evidence>
<comment type="similarity">
    <text evidence="2">Belongs to the glycosyltransferase 29 family.</text>
</comment>
<dbReference type="KEGG" id="bfo:118423012"/>
<dbReference type="InterPro" id="IPR038578">
    <property type="entry name" value="GT29-like_sf"/>
</dbReference>
<dbReference type="GO" id="GO:0000139">
    <property type="term" value="C:Golgi membrane"/>
    <property type="evidence" value="ECO:0007669"/>
    <property type="project" value="UniProtKB-SubCell"/>
</dbReference>
<dbReference type="PANTHER" id="PTHR11987">
    <property type="entry name" value="ALPHA-2,8-SIALYLTRANSFERASE"/>
    <property type="match status" value="1"/>
</dbReference>
<dbReference type="InterPro" id="IPR050943">
    <property type="entry name" value="Glycosyltr_29_Sialyltrsf"/>
</dbReference>
<dbReference type="PIRSF" id="PIRSF005557">
    <property type="entry name" value="Sialyl_trans"/>
    <property type="match status" value="1"/>
</dbReference>
<keyword evidence="9" id="KW-0472">Membrane</keyword>
<evidence type="ECO:0000256" key="2">
    <source>
        <dbReference type="ARBA" id="ARBA00006003"/>
    </source>
</evidence>
<keyword evidence="4" id="KW-0808">Transferase</keyword>
<name>A0A9J7LPZ3_BRAFL</name>
<dbReference type="InterPro" id="IPR001675">
    <property type="entry name" value="Glyco_trans_29"/>
</dbReference>
<dbReference type="Pfam" id="PF00777">
    <property type="entry name" value="Glyco_transf_29"/>
    <property type="match status" value="1"/>
</dbReference>
<proteinExistence type="inferred from homology"/>
<protein>
    <submittedName>
        <fullName evidence="14">Alpha-2,8-sialyltransferase 8B-like</fullName>
    </submittedName>
</protein>
<keyword evidence="5" id="KW-0812">Transmembrane</keyword>
<evidence type="ECO:0000256" key="12">
    <source>
        <dbReference type="PIRSR" id="PIRSR005557-2"/>
    </source>
</evidence>
<evidence type="ECO:0000256" key="3">
    <source>
        <dbReference type="ARBA" id="ARBA00022676"/>
    </source>
</evidence>
<evidence type="ECO:0000256" key="4">
    <source>
        <dbReference type="ARBA" id="ARBA00022679"/>
    </source>
</evidence>
<dbReference type="RefSeq" id="XP_035686802.1">
    <property type="nucleotide sequence ID" value="XM_035830909.1"/>
</dbReference>
<evidence type="ECO:0000256" key="1">
    <source>
        <dbReference type="ARBA" id="ARBA00004323"/>
    </source>
</evidence>
<evidence type="ECO:0000313" key="14">
    <source>
        <dbReference type="RefSeq" id="XP_035686802.1"/>
    </source>
</evidence>